<evidence type="ECO:0000313" key="2">
    <source>
        <dbReference type="EMBL" id="RNF32952.1"/>
    </source>
</evidence>
<organism evidence="2 3">
    <name type="scientific">Paracoccus methylarcula</name>
    <dbReference type="NCBI Taxonomy" id="72022"/>
    <lineage>
        <taxon>Bacteria</taxon>
        <taxon>Pseudomonadati</taxon>
        <taxon>Pseudomonadota</taxon>
        <taxon>Alphaproteobacteria</taxon>
        <taxon>Rhodobacterales</taxon>
        <taxon>Paracoccaceae</taxon>
        <taxon>Paracoccus</taxon>
    </lineage>
</organism>
<comment type="caution">
    <text evidence="2">The sequence shown here is derived from an EMBL/GenBank/DDBJ whole genome shotgun (WGS) entry which is preliminary data.</text>
</comment>
<accession>A0A422QT17</accession>
<name>A0A422QT17_9RHOB</name>
<protein>
    <submittedName>
        <fullName evidence="2">Gene transfer agent family protein</fullName>
    </submittedName>
</protein>
<feature type="compositionally biased region" description="Basic and acidic residues" evidence="1">
    <location>
        <begin position="108"/>
        <end position="126"/>
    </location>
</feature>
<proteinExistence type="predicted"/>
<gene>
    <name evidence="2" type="ORF">A7A09_019255</name>
</gene>
<reference evidence="2" key="1">
    <citation type="submission" date="2018-05" db="EMBL/GenBank/DDBJ databases">
        <title>Reclassification of Methylarcula marina and Methylarcula terricola as Paracoccus methylarcula sp.nov., comb.nov. and Paracoccus terricola comb.nov.</title>
        <authorList>
            <person name="Shmareva M.N."/>
            <person name="Doronina N.V."/>
            <person name="Vasilenko O.V."/>
            <person name="Tarlachkov S.V."/>
            <person name="Trotsenko Y.A."/>
        </authorList>
    </citation>
    <scope>NUCLEOTIDE SEQUENCE [LARGE SCALE GENOMIC DNA]</scope>
    <source>
        <strain evidence="2">VKM B-2159</strain>
    </source>
</reference>
<dbReference type="AlphaFoldDB" id="A0A422QT17"/>
<evidence type="ECO:0000313" key="3">
    <source>
        <dbReference type="Proteomes" id="UP000238137"/>
    </source>
</evidence>
<dbReference type="InterPro" id="IPR021791">
    <property type="entry name" value="Phage_TAC_11"/>
</dbReference>
<sequence length="126" mass="13883">MMEPKVINWCCGEHPFRLRIGEAETLDDATKDGIADLLYRLQMGRDRGSFAYSPVRTREVVDCIRLGLIGGGMDASEARKLAVRSWEEGDFGELVVLCITVLGVAMSGKEHDQPGKPEAGEATERE</sequence>
<evidence type="ECO:0000256" key="1">
    <source>
        <dbReference type="SAM" id="MobiDB-lite"/>
    </source>
</evidence>
<dbReference type="EMBL" id="PXNQ02000015">
    <property type="protein sequence ID" value="RNF32952.1"/>
    <property type="molecule type" value="Genomic_DNA"/>
</dbReference>
<keyword evidence="3" id="KW-1185">Reference proteome</keyword>
<dbReference type="Pfam" id="PF11836">
    <property type="entry name" value="Phage_TAC_11"/>
    <property type="match status" value="1"/>
</dbReference>
<feature type="region of interest" description="Disordered" evidence="1">
    <location>
        <begin position="107"/>
        <end position="126"/>
    </location>
</feature>
<dbReference type="OrthoDB" id="7509188at2"/>
<dbReference type="Proteomes" id="UP000238137">
    <property type="component" value="Unassembled WGS sequence"/>
</dbReference>